<sequence>MNGPVRQTLRSVCPLDCPDTCGLHVTVENEKVTRVTGDPEHPITQGAICHKVRHYPSRVHHPERLLHPLKRTGRKGEGRFERISWDEALDIIVRRFKETREMYGAEAILPYSYYGNMGIVNNGSMDRRFFHRLGASRLERTICNTAGNQGFQYTMGIKGAIDPEDTVHSRYIWVWGGDIVSTNMHQVMLFEKARKQGAKVVVIDVRRTWTARWADEFVQVYPGTDAALAMGIMQVLVAENLTDEAFLQTYTTGWDALKERIHSYPPEKVSRITGVDPETIRRLAREFAAGNPSLIRIGNGLQHHDNGGMVVRTIACLPALTGAWLQRGGGALKENGLSFVDKEKLERPDLLPDPNVRSFNMIQLGDALLEADPPVRCLFVYNTNPAAVAPSQDKVVRGLKREDLFTVVHDLFVTETAKYADLVLPATSHMENWDVYKSYWHLYIQMARPVIPPQGESWSNYRLFRTLAKRMGFTESCFDDSPEEIIRQVLDNPSNPYMDGLSFEELERKGIIKLNLSKAGVFPELLQTRTEKIALYSESMKRQGLDPLPGHVPLKEGRDAQTCLDADHPLMLISPPNHQFLNTSMGNIEKLKKMEKQPQVEIHPQDAMDRNIRDGDLVSVFNRRSTVHLHAKVTEDVPPGVIVSPGVWWPEAYPDGKGINALTPDREADMGGGAVFFSTAVQVKKS</sequence>
<dbReference type="GO" id="GO:0043546">
    <property type="term" value="F:molybdopterin cofactor binding"/>
    <property type="evidence" value="ECO:0007669"/>
    <property type="project" value="InterPro"/>
</dbReference>
<dbReference type="InterPro" id="IPR006655">
    <property type="entry name" value="Mopterin_OxRdtase_prok_CS"/>
</dbReference>
<dbReference type="PROSITE" id="PS00932">
    <property type="entry name" value="MOLYBDOPTERIN_PROK_3"/>
    <property type="match status" value="1"/>
</dbReference>
<evidence type="ECO:0000313" key="9">
    <source>
        <dbReference type="EMBL" id="GGE17651.1"/>
    </source>
</evidence>
<dbReference type="EMBL" id="BMHQ01000006">
    <property type="protein sequence ID" value="GGE17651.1"/>
    <property type="molecule type" value="Genomic_DNA"/>
</dbReference>
<dbReference type="InterPro" id="IPR006657">
    <property type="entry name" value="MoPterin_dinucl-bd_dom"/>
</dbReference>
<keyword evidence="5" id="KW-0560">Oxidoreductase</keyword>
<keyword evidence="7" id="KW-0411">Iron-sulfur</keyword>
<dbReference type="PANTHER" id="PTHR43742:SF6">
    <property type="entry name" value="OXIDOREDUCTASE YYAE-RELATED"/>
    <property type="match status" value="1"/>
</dbReference>
<dbReference type="GO" id="GO:0046872">
    <property type="term" value="F:metal ion binding"/>
    <property type="evidence" value="ECO:0007669"/>
    <property type="project" value="UniProtKB-KW"/>
</dbReference>
<gene>
    <name evidence="9" type="primary">yoaE</name>
    <name evidence="9" type="ORF">GCM10011571_19220</name>
</gene>
<protein>
    <submittedName>
        <fullName evidence="9">Putative oxidoreductase YoaE</fullName>
    </submittedName>
</protein>
<dbReference type="InterPro" id="IPR050612">
    <property type="entry name" value="Prok_Mopterin_Oxidored"/>
</dbReference>
<dbReference type="Pfam" id="PF00384">
    <property type="entry name" value="Molybdopterin"/>
    <property type="match status" value="1"/>
</dbReference>
<organism evidence="9 10">
    <name type="scientific">Marinithermofilum abyssi</name>
    <dbReference type="NCBI Taxonomy" id="1571185"/>
    <lineage>
        <taxon>Bacteria</taxon>
        <taxon>Bacillati</taxon>
        <taxon>Bacillota</taxon>
        <taxon>Bacilli</taxon>
        <taxon>Bacillales</taxon>
        <taxon>Thermoactinomycetaceae</taxon>
        <taxon>Marinithermofilum</taxon>
    </lineage>
</organism>
<keyword evidence="4" id="KW-0479">Metal-binding</keyword>
<dbReference type="Gene3D" id="2.20.25.90">
    <property type="entry name" value="ADC-like domains"/>
    <property type="match status" value="1"/>
</dbReference>
<evidence type="ECO:0000256" key="2">
    <source>
        <dbReference type="ARBA" id="ARBA00010312"/>
    </source>
</evidence>
<dbReference type="SMART" id="SM00926">
    <property type="entry name" value="Molybdop_Fe4S4"/>
    <property type="match status" value="1"/>
</dbReference>
<dbReference type="Gene3D" id="3.40.50.740">
    <property type="match status" value="1"/>
</dbReference>
<dbReference type="InterPro" id="IPR006963">
    <property type="entry name" value="Mopterin_OxRdtase_4Fe-4S_dom"/>
</dbReference>
<comment type="caution">
    <text evidence="9">The sequence shown here is derived from an EMBL/GenBank/DDBJ whole genome shotgun (WGS) entry which is preliminary data.</text>
</comment>
<keyword evidence="10" id="KW-1185">Reference proteome</keyword>
<reference evidence="9" key="2">
    <citation type="submission" date="2020-09" db="EMBL/GenBank/DDBJ databases">
        <authorList>
            <person name="Sun Q."/>
            <person name="Zhou Y."/>
        </authorList>
    </citation>
    <scope>NUCLEOTIDE SEQUENCE</scope>
    <source>
        <strain evidence="9">CGMCC 1.15179</strain>
    </source>
</reference>
<dbReference type="Gene3D" id="3.40.228.10">
    <property type="entry name" value="Dimethylsulfoxide Reductase, domain 2"/>
    <property type="match status" value="1"/>
</dbReference>
<dbReference type="Pfam" id="PF04879">
    <property type="entry name" value="Molybdop_Fe4S4"/>
    <property type="match status" value="1"/>
</dbReference>
<evidence type="ECO:0000256" key="1">
    <source>
        <dbReference type="ARBA" id="ARBA00001942"/>
    </source>
</evidence>
<dbReference type="Gene3D" id="3.30.2070.10">
    <property type="entry name" value="Formate dehydrogenase/DMSO reductase"/>
    <property type="match status" value="1"/>
</dbReference>
<name>A0A8J2YE41_9BACL</name>
<dbReference type="GO" id="GO:0051536">
    <property type="term" value="F:iron-sulfur cluster binding"/>
    <property type="evidence" value="ECO:0007669"/>
    <property type="project" value="UniProtKB-KW"/>
</dbReference>
<keyword evidence="6" id="KW-0408">Iron</keyword>
<proteinExistence type="inferred from homology"/>
<reference evidence="9" key="1">
    <citation type="journal article" date="2014" name="Int. J. Syst. Evol. Microbiol.">
        <title>Complete genome sequence of Corynebacterium casei LMG S-19264T (=DSM 44701T), isolated from a smear-ripened cheese.</title>
        <authorList>
            <consortium name="US DOE Joint Genome Institute (JGI-PGF)"/>
            <person name="Walter F."/>
            <person name="Albersmeier A."/>
            <person name="Kalinowski J."/>
            <person name="Ruckert C."/>
        </authorList>
    </citation>
    <scope>NUCLEOTIDE SEQUENCE</scope>
    <source>
        <strain evidence="9">CGMCC 1.15179</strain>
    </source>
</reference>
<dbReference type="RefSeq" id="WP_188647676.1">
    <property type="nucleotide sequence ID" value="NZ_BMHQ01000006.1"/>
</dbReference>
<dbReference type="CDD" id="cd02786">
    <property type="entry name" value="MopB_CT_3"/>
    <property type="match status" value="1"/>
</dbReference>
<accession>A0A8J2YE41</accession>
<dbReference type="AlphaFoldDB" id="A0A8J2YE41"/>
<evidence type="ECO:0000256" key="5">
    <source>
        <dbReference type="ARBA" id="ARBA00023002"/>
    </source>
</evidence>
<dbReference type="SUPFAM" id="SSF53706">
    <property type="entry name" value="Formate dehydrogenase/DMSO reductase, domains 1-3"/>
    <property type="match status" value="1"/>
</dbReference>
<keyword evidence="3" id="KW-0500">Molybdenum</keyword>
<dbReference type="InterPro" id="IPR009010">
    <property type="entry name" value="Asp_de-COase-like_dom_sf"/>
</dbReference>
<dbReference type="PROSITE" id="PS00490">
    <property type="entry name" value="MOLYBDOPTERIN_PROK_2"/>
    <property type="match status" value="1"/>
</dbReference>
<comment type="cofactor">
    <cofactor evidence="1">
        <name>Mo-bis(molybdopterin guanine dinucleotide)</name>
        <dbReference type="ChEBI" id="CHEBI:60539"/>
    </cofactor>
</comment>
<dbReference type="CDD" id="cd02766">
    <property type="entry name" value="MopB_3"/>
    <property type="match status" value="1"/>
</dbReference>
<evidence type="ECO:0000256" key="6">
    <source>
        <dbReference type="ARBA" id="ARBA00023004"/>
    </source>
</evidence>
<dbReference type="Pfam" id="PF01568">
    <property type="entry name" value="Molydop_binding"/>
    <property type="match status" value="1"/>
</dbReference>
<dbReference type="InterPro" id="IPR037920">
    <property type="entry name" value="YoaE_C"/>
</dbReference>
<feature type="domain" description="4Fe-4S Mo/W bis-MGD-type" evidence="8">
    <location>
        <begin position="6"/>
        <end position="63"/>
    </location>
</feature>
<evidence type="ECO:0000256" key="3">
    <source>
        <dbReference type="ARBA" id="ARBA00022505"/>
    </source>
</evidence>
<evidence type="ECO:0000313" key="10">
    <source>
        <dbReference type="Proteomes" id="UP000625210"/>
    </source>
</evidence>
<dbReference type="PROSITE" id="PS51669">
    <property type="entry name" value="4FE4S_MOW_BIS_MGD"/>
    <property type="match status" value="1"/>
</dbReference>
<comment type="similarity">
    <text evidence="2">Belongs to the prokaryotic molybdopterin-containing oxidoreductase family.</text>
</comment>
<dbReference type="SUPFAM" id="SSF50692">
    <property type="entry name" value="ADC-like"/>
    <property type="match status" value="1"/>
</dbReference>
<dbReference type="PANTHER" id="PTHR43742">
    <property type="entry name" value="TRIMETHYLAMINE-N-OXIDE REDUCTASE"/>
    <property type="match status" value="1"/>
</dbReference>
<evidence type="ECO:0000259" key="8">
    <source>
        <dbReference type="PROSITE" id="PS51669"/>
    </source>
</evidence>
<evidence type="ECO:0000256" key="4">
    <source>
        <dbReference type="ARBA" id="ARBA00022723"/>
    </source>
</evidence>
<dbReference type="Gene3D" id="2.40.40.20">
    <property type="match status" value="1"/>
</dbReference>
<dbReference type="InterPro" id="IPR006656">
    <property type="entry name" value="Mopterin_OxRdtase"/>
</dbReference>
<dbReference type="GO" id="GO:0016491">
    <property type="term" value="F:oxidoreductase activity"/>
    <property type="evidence" value="ECO:0007669"/>
    <property type="project" value="UniProtKB-KW"/>
</dbReference>
<dbReference type="Proteomes" id="UP000625210">
    <property type="component" value="Unassembled WGS sequence"/>
</dbReference>
<evidence type="ECO:0000256" key="7">
    <source>
        <dbReference type="ARBA" id="ARBA00023014"/>
    </source>
</evidence>